<feature type="chain" id="PRO_5046602032" description="Lipoprotein" evidence="1">
    <location>
        <begin position="22"/>
        <end position="182"/>
    </location>
</feature>
<name>A0ABX7NXV0_9BACT</name>
<evidence type="ECO:0000313" key="3">
    <source>
        <dbReference type="Proteomes" id="UP000662747"/>
    </source>
</evidence>
<sequence>MRPARAIAWAFLGGLSLMTTACENDVYLTTTAPRGVFTLTPEAPRIERHLRVSLLPRFGERVKVRSLSVYVDAAWEWRRAEGETARVEPWLRYLLVDPRNGTVHLERSVVMRATSSPSSTGTLSDIAVECENTRGCELDYLFILERQGPPSEGTVDVAVDVKGTDTRVSNGAVDYEVSLLDP</sequence>
<accession>A0ABX7NXV0</accession>
<feature type="signal peptide" evidence="1">
    <location>
        <begin position="1"/>
        <end position="21"/>
    </location>
</feature>
<dbReference type="EMBL" id="CP071090">
    <property type="protein sequence ID" value="QSQ23568.1"/>
    <property type="molecule type" value="Genomic_DNA"/>
</dbReference>
<dbReference type="PROSITE" id="PS51257">
    <property type="entry name" value="PROKAR_LIPOPROTEIN"/>
    <property type="match status" value="1"/>
</dbReference>
<evidence type="ECO:0000256" key="1">
    <source>
        <dbReference type="SAM" id="SignalP"/>
    </source>
</evidence>
<reference evidence="2 3" key="1">
    <citation type="submission" date="2021-02" db="EMBL/GenBank/DDBJ databases">
        <title>De Novo genome assembly of isolated myxobacteria.</title>
        <authorList>
            <person name="Stevens D.C."/>
        </authorList>
    </citation>
    <scope>NUCLEOTIDE SEQUENCE [LARGE SCALE GENOMIC DNA]</scope>
    <source>
        <strain evidence="3">SCPEA02</strain>
    </source>
</reference>
<proteinExistence type="predicted"/>
<evidence type="ECO:0000313" key="2">
    <source>
        <dbReference type="EMBL" id="QSQ23568.1"/>
    </source>
</evidence>
<keyword evidence="1" id="KW-0732">Signal</keyword>
<protein>
    <recommendedName>
        <fullName evidence="4">Lipoprotein</fullName>
    </recommendedName>
</protein>
<keyword evidence="3" id="KW-1185">Reference proteome</keyword>
<evidence type="ECO:0008006" key="4">
    <source>
        <dbReference type="Google" id="ProtNLM"/>
    </source>
</evidence>
<dbReference type="RefSeq" id="WP_206725140.1">
    <property type="nucleotide sequence ID" value="NZ_CP071090.1"/>
</dbReference>
<organism evidence="2 3">
    <name type="scientific">Pyxidicoccus parkwayensis</name>
    <dbReference type="NCBI Taxonomy" id="2813578"/>
    <lineage>
        <taxon>Bacteria</taxon>
        <taxon>Pseudomonadati</taxon>
        <taxon>Myxococcota</taxon>
        <taxon>Myxococcia</taxon>
        <taxon>Myxococcales</taxon>
        <taxon>Cystobacterineae</taxon>
        <taxon>Myxococcaceae</taxon>
        <taxon>Pyxidicoccus</taxon>
    </lineage>
</organism>
<gene>
    <name evidence="2" type="ORF">JY651_00865</name>
</gene>
<dbReference type="Proteomes" id="UP000662747">
    <property type="component" value="Chromosome"/>
</dbReference>